<evidence type="ECO:0000313" key="1">
    <source>
        <dbReference type="Proteomes" id="UP000095280"/>
    </source>
</evidence>
<proteinExistence type="predicted"/>
<accession>A0A1I8JJ94</accession>
<dbReference type="Proteomes" id="UP000095280">
    <property type="component" value="Unplaced"/>
</dbReference>
<dbReference type="AlphaFoldDB" id="A0A1I8JJ94"/>
<name>A0A1I8JJ94_9PLAT</name>
<dbReference type="WBParaSite" id="maker-uti_cns_0048236-snap-gene-0.4-mRNA-1">
    <property type="protein sequence ID" value="maker-uti_cns_0048236-snap-gene-0.4-mRNA-1"/>
    <property type="gene ID" value="maker-uti_cns_0048236-snap-gene-0.4"/>
</dbReference>
<evidence type="ECO:0000313" key="2">
    <source>
        <dbReference type="WBParaSite" id="maker-uti_cns_0048236-snap-gene-0.4-mRNA-1"/>
    </source>
</evidence>
<sequence length="113" mass="12601">VVLSNAPRLHADQLSLQFAHPTNPDRVLWSAQARLLDDRQPRDIVTNSSVVCNQPDSQIRVKHGQPVEVACSVPRLWLSLPGFTAYWTVSSSVQFYPVGSVSCAYPMDSKTMY</sequence>
<reference evidence="2" key="1">
    <citation type="submission" date="2016-11" db="UniProtKB">
        <authorList>
            <consortium name="WormBaseParasite"/>
        </authorList>
    </citation>
    <scope>IDENTIFICATION</scope>
</reference>
<protein>
    <submittedName>
        <fullName evidence="2">Ig-like domain-containing protein</fullName>
    </submittedName>
</protein>
<organism evidence="1 2">
    <name type="scientific">Macrostomum lignano</name>
    <dbReference type="NCBI Taxonomy" id="282301"/>
    <lineage>
        <taxon>Eukaryota</taxon>
        <taxon>Metazoa</taxon>
        <taxon>Spiralia</taxon>
        <taxon>Lophotrochozoa</taxon>
        <taxon>Platyhelminthes</taxon>
        <taxon>Rhabditophora</taxon>
        <taxon>Macrostomorpha</taxon>
        <taxon>Macrostomida</taxon>
        <taxon>Macrostomidae</taxon>
        <taxon>Macrostomum</taxon>
    </lineage>
</organism>
<keyword evidence="1" id="KW-1185">Reference proteome</keyword>